<accession>A0ABT7WFG2</accession>
<feature type="signal peptide" evidence="1">
    <location>
        <begin position="1"/>
        <end position="20"/>
    </location>
</feature>
<dbReference type="EMBL" id="JAUDUY010000004">
    <property type="protein sequence ID" value="MDM9631613.1"/>
    <property type="molecule type" value="Genomic_DNA"/>
</dbReference>
<protein>
    <recommendedName>
        <fullName evidence="4">Outer membrane protein beta-barrel domain-containing protein</fullName>
    </recommendedName>
</protein>
<gene>
    <name evidence="2" type="ORF">QU605_09040</name>
</gene>
<dbReference type="RefSeq" id="WP_289724979.1">
    <property type="nucleotide sequence ID" value="NZ_JAUDUY010000004.1"/>
</dbReference>
<keyword evidence="3" id="KW-1185">Reference proteome</keyword>
<keyword evidence="1" id="KW-0732">Signal</keyword>
<dbReference type="Proteomes" id="UP001174839">
    <property type="component" value="Unassembled WGS sequence"/>
</dbReference>
<reference evidence="2" key="1">
    <citation type="submission" date="2023-06" db="EMBL/GenBank/DDBJ databases">
        <title>Robiginitalea aurantiacus sp. nov. and Algoriphagus sediminis sp. nov., isolated from coastal sediment.</title>
        <authorList>
            <person name="Zhou Z.Y."/>
            <person name="An J."/>
            <person name="Jia Y.W."/>
            <person name="Du Z.J."/>
        </authorList>
    </citation>
    <scope>NUCLEOTIDE SEQUENCE</scope>
    <source>
        <strain evidence="2">M39</strain>
    </source>
</reference>
<evidence type="ECO:0008006" key="4">
    <source>
        <dbReference type="Google" id="ProtNLM"/>
    </source>
</evidence>
<sequence>MPFNRCVILVILLIQGALFAQDRTSGIAGSASLLGQLGGAEALGVHLNYNINQKFSVNAGFGVGFSCHAGANYYFNRKPAKKAFFYIGAQVGSIREWNFLGDWGDRQAIVYVPIGFEFMAHKGLTLQIDAGPNIAAENWSQTNTGVISASLKIGYTFRRKS</sequence>
<feature type="chain" id="PRO_5045841446" description="Outer membrane protein beta-barrel domain-containing protein" evidence="1">
    <location>
        <begin position="21"/>
        <end position="161"/>
    </location>
</feature>
<comment type="caution">
    <text evidence="2">The sequence shown here is derived from an EMBL/GenBank/DDBJ whole genome shotgun (WGS) entry which is preliminary data.</text>
</comment>
<evidence type="ECO:0000313" key="2">
    <source>
        <dbReference type="EMBL" id="MDM9631613.1"/>
    </source>
</evidence>
<organism evidence="2 3">
    <name type="scientific">Robiginitalea aurantiaca</name>
    <dbReference type="NCBI Taxonomy" id="3056915"/>
    <lineage>
        <taxon>Bacteria</taxon>
        <taxon>Pseudomonadati</taxon>
        <taxon>Bacteroidota</taxon>
        <taxon>Flavobacteriia</taxon>
        <taxon>Flavobacteriales</taxon>
        <taxon>Flavobacteriaceae</taxon>
        <taxon>Robiginitalea</taxon>
    </lineage>
</organism>
<evidence type="ECO:0000313" key="3">
    <source>
        <dbReference type="Proteomes" id="UP001174839"/>
    </source>
</evidence>
<name>A0ABT7WFG2_9FLAO</name>
<evidence type="ECO:0000256" key="1">
    <source>
        <dbReference type="SAM" id="SignalP"/>
    </source>
</evidence>
<proteinExistence type="predicted"/>